<name>A0ABY6HYI7_9ARCH</name>
<dbReference type="EMBL" id="CP104013">
    <property type="protein sequence ID" value="UYP47641.1"/>
    <property type="molecule type" value="Genomic_DNA"/>
</dbReference>
<sequence length="181" mass="21273">MQTKMDNYSDQNQQNNAVEEFKAKFKQIYAGPNYVVEEMLENVQSDPQPLGNTSEMLIQKFMMEIIRKLVKFLQSNKIRHDFFKLGLMKADPIWTPVRKMVIVKRIEEFRQKKVVQKGKKYDISDLKSSMLGKEVVKRVGFGNRNILSKVEYALVTEQIKKLKYESPIVIKPTTTEIFFKK</sequence>
<proteinExistence type="predicted"/>
<keyword evidence="2" id="KW-1185">Reference proteome</keyword>
<reference evidence="1" key="1">
    <citation type="submission" date="2022-09" db="EMBL/GenBank/DDBJ databases">
        <title>Actin cytoskeleton and complex cell architecture in an #Asgard archaeon.</title>
        <authorList>
            <person name="Ponce Toledo R.I."/>
            <person name="Schleper C."/>
            <person name="Rodrigues Oliveira T."/>
            <person name="Wollweber F."/>
            <person name="Xu J."/>
            <person name="Rittmann S."/>
            <person name="Klingl A."/>
            <person name="Pilhofer M."/>
        </authorList>
    </citation>
    <scope>NUCLEOTIDE SEQUENCE</scope>
    <source>
        <strain evidence="1">B-35</strain>
    </source>
</reference>
<evidence type="ECO:0000313" key="2">
    <source>
        <dbReference type="Proteomes" id="UP001208689"/>
    </source>
</evidence>
<evidence type="ECO:0000313" key="1">
    <source>
        <dbReference type="EMBL" id="UYP47641.1"/>
    </source>
</evidence>
<accession>A0ABY6HYI7</accession>
<protein>
    <submittedName>
        <fullName evidence="1">Uncharacterized protein</fullName>
    </submittedName>
</protein>
<gene>
    <name evidence="1" type="ORF">NEF87_003926</name>
</gene>
<organism evidence="1 2">
    <name type="scientific">Candidatus Lokiarchaeum ossiferum</name>
    <dbReference type="NCBI Taxonomy" id="2951803"/>
    <lineage>
        <taxon>Archaea</taxon>
        <taxon>Promethearchaeati</taxon>
        <taxon>Promethearchaeota</taxon>
        <taxon>Promethearchaeia</taxon>
        <taxon>Promethearchaeales</taxon>
        <taxon>Promethearchaeaceae</taxon>
        <taxon>Candidatus Lokiarchaeum</taxon>
    </lineage>
</organism>
<dbReference type="Proteomes" id="UP001208689">
    <property type="component" value="Chromosome"/>
</dbReference>